<feature type="region of interest" description="Disordered" evidence="1">
    <location>
        <begin position="66"/>
        <end position="89"/>
    </location>
</feature>
<accession>Q0REK1</accession>
<evidence type="ECO:0000256" key="1">
    <source>
        <dbReference type="SAM" id="MobiDB-lite"/>
    </source>
</evidence>
<protein>
    <submittedName>
        <fullName evidence="2">Uncharacterized protein</fullName>
    </submittedName>
</protein>
<dbReference type="AlphaFoldDB" id="Q0REK1"/>
<proteinExistence type="predicted"/>
<name>Q0REK1_FRAAA</name>
<dbReference type="Proteomes" id="UP000000657">
    <property type="component" value="Chromosome"/>
</dbReference>
<evidence type="ECO:0000313" key="3">
    <source>
        <dbReference type="Proteomes" id="UP000000657"/>
    </source>
</evidence>
<evidence type="ECO:0000313" key="2">
    <source>
        <dbReference type="EMBL" id="CAJ64107.1"/>
    </source>
</evidence>
<organism evidence="2 3">
    <name type="scientific">Frankia alni (strain DSM 45986 / CECT 9034 / ACN14a)</name>
    <dbReference type="NCBI Taxonomy" id="326424"/>
    <lineage>
        <taxon>Bacteria</taxon>
        <taxon>Bacillati</taxon>
        <taxon>Actinomycetota</taxon>
        <taxon>Actinomycetes</taxon>
        <taxon>Frankiales</taxon>
        <taxon>Frankiaceae</taxon>
        <taxon>Frankia</taxon>
    </lineage>
</organism>
<reference evidence="2 3" key="1">
    <citation type="journal article" date="2007" name="Genome Res.">
        <title>Genome characteristics of facultatively symbiotic Frankia sp. strains reflect host range and host plant biogeography.</title>
        <authorList>
            <person name="Normand P."/>
            <person name="Lapierre P."/>
            <person name="Tisa L.S."/>
            <person name="Gogarten J.P."/>
            <person name="Alloisio N."/>
            <person name="Bagnarol E."/>
            <person name="Bassi C.A."/>
            <person name="Berry A.M."/>
            <person name="Bickhart D.M."/>
            <person name="Choisne N."/>
            <person name="Couloux A."/>
            <person name="Cournoyer B."/>
            <person name="Cruveiller S."/>
            <person name="Daubin V."/>
            <person name="Demange N."/>
            <person name="Francino M.P."/>
            <person name="Goltsman E."/>
            <person name="Huang Y."/>
            <person name="Kopp O.R."/>
            <person name="Labarre L."/>
            <person name="Lapidus A."/>
            <person name="Lavire C."/>
            <person name="Marechal J."/>
            <person name="Martinez M."/>
            <person name="Mastronunzio J.E."/>
            <person name="Mullin B.C."/>
            <person name="Niemann J."/>
            <person name="Pujic P."/>
            <person name="Rawnsley T."/>
            <person name="Rouy Z."/>
            <person name="Schenowitz C."/>
            <person name="Sellstedt A."/>
            <person name="Tavares F."/>
            <person name="Tomkins J.P."/>
            <person name="Vallenet D."/>
            <person name="Valverde C."/>
            <person name="Wall L.G."/>
            <person name="Wang Y."/>
            <person name="Medigue C."/>
            <person name="Benson D.R."/>
        </authorList>
    </citation>
    <scope>NUCLEOTIDE SEQUENCE [LARGE SCALE GENOMIC DNA]</scope>
    <source>
        <strain evidence="3">DSM 45986 / CECT 9034 / ACN14a</strain>
    </source>
</reference>
<dbReference type="EMBL" id="CT573213">
    <property type="protein sequence ID" value="CAJ64107.1"/>
    <property type="molecule type" value="Genomic_DNA"/>
</dbReference>
<keyword evidence="3" id="KW-1185">Reference proteome</keyword>
<gene>
    <name evidence="2" type="ordered locus">FRAAL5474</name>
</gene>
<feature type="compositionally biased region" description="Low complexity" evidence="1">
    <location>
        <begin position="80"/>
        <end position="89"/>
    </location>
</feature>
<dbReference type="HOGENOM" id="CLU_2154648_0_0_11"/>
<dbReference type="KEGG" id="fal:FRAAL5474"/>
<sequence length="111" mass="12565">MGCLGRRGRGTRHARRGDQLAWLHERTLRHTRRPGDLLADQPAVMRIPADPGDRFTASRSPCVLSLEGGRLSAGRRSRGHSPSPSHSYSSRIQEIPVLLIRWTRRRPVELQ</sequence>